<keyword evidence="3" id="KW-1185">Reference proteome</keyword>
<sequence length="134" mass="14833">MDVIMTSALCCGQEDEPCVTSLTANCLVSPPSPTRVTRSAHADRSPNGQVPIPKHSPNGKVPNLKLSPHGQADRERREAEEVQEMGTNATDSLVQMLKQRQRSREQGFDAFLSDLEAKYSRNGGKASMRKRRKK</sequence>
<dbReference type="AlphaFoldDB" id="A0A9Q1FK33"/>
<dbReference type="Proteomes" id="UP001152622">
    <property type="component" value="Chromosome 5"/>
</dbReference>
<name>A0A9Q1FK33_SYNKA</name>
<accession>A0A9Q1FK33</accession>
<evidence type="ECO:0000313" key="2">
    <source>
        <dbReference type="EMBL" id="KAJ8360147.1"/>
    </source>
</evidence>
<feature type="region of interest" description="Disordered" evidence="1">
    <location>
        <begin position="25"/>
        <end position="90"/>
    </location>
</feature>
<feature type="region of interest" description="Disordered" evidence="1">
    <location>
        <begin position="114"/>
        <end position="134"/>
    </location>
</feature>
<dbReference type="EMBL" id="JAINUF010000005">
    <property type="protein sequence ID" value="KAJ8360147.1"/>
    <property type="molecule type" value="Genomic_DNA"/>
</dbReference>
<evidence type="ECO:0000313" key="3">
    <source>
        <dbReference type="Proteomes" id="UP001152622"/>
    </source>
</evidence>
<organism evidence="2 3">
    <name type="scientific">Synaphobranchus kaupii</name>
    <name type="common">Kaup's arrowtooth eel</name>
    <dbReference type="NCBI Taxonomy" id="118154"/>
    <lineage>
        <taxon>Eukaryota</taxon>
        <taxon>Metazoa</taxon>
        <taxon>Chordata</taxon>
        <taxon>Craniata</taxon>
        <taxon>Vertebrata</taxon>
        <taxon>Euteleostomi</taxon>
        <taxon>Actinopterygii</taxon>
        <taxon>Neopterygii</taxon>
        <taxon>Teleostei</taxon>
        <taxon>Anguilliformes</taxon>
        <taxon>Synaphobranchidae</taxon>
        <taxon>Synaphobranchus</taxon>
    </lineage>
</organism>
<dbReference type="OrthoDB" id="110024at2759"/>
<reference evidence="2" key="1">
    <citation type="journal article" date="2023" name="Science">
        <title>Genome structures resolve the early diversification of teleost fishes.</title>
        <authorList>
            <person name="Parey E."/>
            <person name="Louis A."/>
            <person name="Montfort J."/>
            <person name="Bouchez O."/>
            <person name="Roques C."/>
            <person name="Iampietro C."/>
            <person name="Lluch J."/>
            <person name="Castinel A."/>
            <person name="Donnadieu C."/>
            <person name="Desvignes T."/>
            <person name="Floi Bucao C."/>
            <person name="Jouanno E."/>
            <person name="Wen M."/>
            <person name="Mejri S."/>
            <person name="Dirks R."/>
            <person name="Jansen H."/>
            <person name="Henkel C."/>
            <person name="Chen W.J."/>
            <person name="Zahm M."/>
            <person name="Cabau C."/>
            <person name="Klopp C."/>
            <person name="Thompson A.W."/>
            <person name="Robinson-Rechavi M."/>
            <person name="Braasch I."/>
            <person name="Lecointre G."/>
            <person name="Bobe J."/>
            <person name="Postlethwait J.H."/>
            <person name="Berthelot C."/>
            <person name="Roest Crollius H."/>
            <person name="Guiguen Y."/>
        </authorList>
    </citation>
    <scope>NUCLEOTIDE SEQUENCE</scope>
    <source>
        <strain evidence="2">WJC10195</strain>
    </source>
</reference>
<feature type="compositionally biased region" description="Basic and acidic residues" evidence="1">
    <location>
        <begin position="71"/>
        <end position="80"/>
    </location>
</feature>
<protein>
    <submittedName>
        <fullName evidence="2">Uncharacterized protein</fullName>
    </submittedName>
</protein>
<evidence type="ECO:0000256" key="1">
    <source>
        <dbReference type="SAM" id="MobiDB-lite"/>
    </source>
</evidence>
<gene>
    <name evidence="2" type="ORF">SKAU_G00166720</name>
</gene>
<proteinExistence type="predicted"/>
<comment type="caution">
    <text evidence="2">The sequence shown here is derived from an EMBL/GenBank/DDBJ whole genome shotgun (WGS) entry which is preliminary data.</text>
</comment>